<protein>
    <submittedName>
        <fullName evidence="1">Uncharacterized protein</fullName>
    </submittedName>
</protein>
<accession>A0A9I9EIA1</accession>
<dbReference type="Gramene" id="MELO3C033833.2.1">
    <property type="protein sequence ID" value="MELO3C033833.2.1"/>
    <property type="gene ID" value="MELO3C033833.2"/>
</dbReference>
<dbReference type="AlphaFoldDB" id="A0A9I9EIA1"/>
<name>A0A9I9EIA1_CUCME</name>
<proteinExistence type="predicted"/>
<reference evidence="1" key="1">
    <citation type="submission" date="2023-03" db="UniProtKB">
        <authorList>
            <consortium name="EnsemblPlants"/>
        </authorList>
    </citation>
    <scope>IDENTIFICATION</scope>
</reference>
<organism evidence="1">
    <name type="scientific">Cucumis melo</name>
    <name type="common">Muskmelon</name>
    <dbReference type="NCBI Taxonomy" id="3656"/>
    <lineage>
        <taxon>Eukaryota</taxon>
        <taxon>Viridiplantae</taxon>
        <taxon>Streptophyta</taxon>
        <taxon>Embryophyta</taxon>
        <taxon>Tracheophyta</taxon>
        <taxon>Spermatophyta</taxon>
        <taxon>Magnoliopsida</taxon>
        <taxon>eudicotyledons</taxon>
        <taxon>Gunneridae</taxon>
        <taxon>Pentapetalae</taxon>
        <taxon>rosids</taxon>
        <taxon>fabids</taxon>
        <taxon>Cucurbitales</taxon>
        <taxon>Cucurbitaceae</taxon>
        <taxon>Benincaseae</taxon>
        <taxon>Cucumis</taxon>
    </lineage>
</organism>
<dbReference type="EnsemblPlants" id="MELO3C033833.2.1">
    <property type="protein sequence ID" value="MELO3C033833.2.1"/>
    <property type="gene ID" value="MELO3C033833.2"/>
</dbReference>
<evidence type="ECO:0000313" key="1">
    <source>
        <dbReference type="EnsemblPlants" id="MELO3C033833.2.1"/>
    </source>
</evidence>
<sequence length="63" mass="7578">MVRKEHVTRLLVSQFSLVHRGYNTMDKSWMIKYRLFKEHEEGVIHIRKLEIDGNDQSCKKSKC</sequence>